<feature type="domain" description="AAA+ ATPase" evidence="5">
    <location>
        <begin position="1"/>
        <end position="160"/>
    </location>
</feature>
<keyword evidence="2" id="KW-0378">Hydrolase</keyword>
<keyword evidence="1" id="KW-0547">Nucleotide-binding</keyword>
<comment type="caution">
    <text evidence="6">The sequence shown here is derived from an EMBL/GenBank/DDBJ whole genome shotgun (WGS) entry which is preliminary data.</text>
</comment>
<accession>A0A101NHJ5</accession>
<dbReference type="EMBL" id="LMWL01000051">
    <property type="protein sequence ID" value="KUM93207.1"/>
    <property type="molecule type" value="Genomic_DNA"/>
</dbReference>
<organism evidence="6 7">
    <name type="scientific">Streptomyces cellostaticus</name>
    <dbReference type="NCBI Taxonomy" id="67285"/>
    <lineage>
        <taxon>Bacteria</taxon>
        <taxon>Bacillati</taxon>
        <taxon>Actinomycetota</taxon>
        <taxon>Actinomycetes</taxon>
        <taxon>Kitasatosporales</taxon>
        <taxon>Streptomycetaceae</taxon>
        <taxon>Streptomyces</taxon>
    </lineage>
</organism>
<dbReference type="InterPro" id="IPR027417">
    <property type="entry name" value="P-loop_NTPase"/>
</dbReference>
<keyword evidence="7" id="KW-1185">Reference proteome</keyword>
<evidence type="ECO:0000259" key="5">
    <source>
        <dbReference type="SMART" id="SM00382"/>
    </source>
</evidence>
<gene>
    <name evidence="6" type="ORF">AQI88_27925</name>
</gene>
<dbReference type="RefSeq" id="WP_067004377.1">
    <property type="nucleotide sequence ID" value="NZ_BNDU01000006.1"/>
</dbReference>
<sequence length="196" mass="21315">MPTRILIEGRPGAGKTTVLRRLAALLPTHAASGFTTEEIRQYGARVGFALETLAGRREVLAHVDLPGPPRVGKYGVDPGVMERLALPSLRPAATGEATGRLVLIDELGRMELACTAFRHAVDALFVAEVDVVATVHTHRDPFTDALKRRTDIEVVQLTPANRDVLPGELAARLQQPRMQEQGAVEQSRARHRGTQP</sequence>
<evidence type="ECO:0000256" key="4">
    <source>
        <dbReference type="SAM" id="MobiDB-lite"/>
    </source>
</evidence>
<evidence type="ECO:0000313" key="6">
    <source>
        <dbReference type="EMBL" id="KUM93207.1"/>
    </source>
</evidence>
<dbReference type="GO" id="GO:0017111">
    <property type="term" value="F:ribonucleoside triphosphate phosphatase activity"/>
    <property type="evidence" value="ECO:0007669"/>
    <property type="project" value="InterPro"/>
</dbReference>
<evidence type="ECO:0000256" key="2">
    <source>
        <dbReference type="ARBA" id="ARBA00022801"/>
    </source>
</evidence>
<dbReference type="InterPro" id="IPR004948">
    <property type="entry name" value="Nuc-triphosphatase_THEP1"/>
</dbReference>
<dbReference type="Gene3D" id="3.40.50.300">
    <property type="entry name" value="P-loop containing nucleotide triphosphate hydrolases"/>
    <property type="match status" value="1"/>
</dbReference>
<dbReference type="PANTHER" id="PTHR43146">
    <property type="entry name" value="CANCER-RELATED NUCLEOSIDE-TRIPHOSPHATASE"/>
    <property type="match status" value="1"/>
</dbReference>
<reference evidence="6 7" key="1">
    <citation type="submission" date="2015-10" db="EMBL/GenBank/DDBJ databases">
        <title>Draft genome sequence of Streptomyces cellostaticus DSM 40189, type strain for the species Streptomyces cellostaticus.</title>
        <authorList>
            <person name="Ruckert C."/>
            <person name="Winkler A."/>
            <person name="Kalinowski J."/>
            <person name="Kampfer P."/>
            <person name="Glaeser S."/>
        </authorList>
    </citation>
    <scope>NUCLEOTIDE SEQUENCE [LARGE SCALE GENOMIC DNA]</scope>
    <source>
        <strain evidence="6 7">DSM 40189</strain>
    </source>
</reference>
<dbReference type="PANTHER" id="PTHR43146:SF1">
    <property type="entry name" value="CANCER-RELATED NUCLEOSIDE-TRIPHOSPHATASE"/>
    <property type="match status" value="1"/>
</dbReference>
<feature type="region of interest" description="Disordered" evidence="4">
    <location>
        <begin position="175"/>
        <end position="196"/>
    </location>
</feature>
<dbReference type="STRING" id="67285.AQI88_27925"/>
<dbReference type="Pfam" id="PF03266">
    <property type="entry name" value="NTPase_1"/>
    <property type="match status" value="1"/>
</dbReference>
<dbReference type="InterPro" id="IPR003593">
    <property type="entry name" value="AAA+_ATPase"/>
</dbReference>
<dbReference type="SMART" id="SM00382">
    <property type="entry name" value="AAA"/>
    <property type="match status" value="1"/>
</dbReference>
<evidence type="ECO:0000256" key="3">
    <source>
        <dbReference type="ARBA" id="ARBA00022840"/>
    </source>
</evidence>
<protein>
    <recommendedName>
        <fullName evidence="5">AAA+ ATPase domain-containing protein</fullName>
    </recommendedName>
</protein>
<dbReference type="SUPFAM" id="SSF52540">
    <property type="entry name" value="P-loop containing nucleoside triphosphate hydrolases"/>
    <property type="match status" value="1"/>
</dbReference>
<evidence type="ECO:0000256" key="1">
    <source>
        <dbReference type="ARBA" id="ARBA00022741"/>
    </source>
</evidence>
<proteinExistence type="inferred from homology"/>
<name>A0A101NHJ5_9ACTN</name>
<dbReference type="OrthoDB" id="9786803at2"/>
<dbReference type="AlphaFoldDB" id="A0A101NHJ5"/>
<keyword evidence="3" id="KW-0067">ATP-binding</keyword>
<evidence type="ECO:0000313" key="7">
    <source>
        <dbReference type="Proteomes" id="UP000054241"/>
    </source>
</evidence>
<dbReference type="HAMAP" id="MF_00796">
    <property type="entry name" value="NTPase_1"/>
    <property type="match status" value="1"/>
</dbReference>
<dbReference type="GO" id="GO:0005524">
    <property type="term" value="F:ATP binding"/>
    <property type="evidence" value="ECO:0007669"/>
    <property type="project" value="UniProtKB-KW"/>
</dbReference>
<dbReference type="Proteomes" id="UP000054241">
    <property type="component" value="Unassembled WGS sequence"/>
</dbReference>